<dbReference type="Pfam" id="PF13377">
    <property type="entry name" value="Peripla_BP_3"/>
    <property type="match status" value="1"/>
</dbReference>
<dbReference type="STRING" id="1250539.Ga0080574_TMP2516"/>
<dbReference type="PANTHER" id="PTHR30146">
    <property type="entry name" value="LACI-RELATED TRANSCRIPTIONAL REPRESSOR"/>
    <property type="match status" value="1"/>
</dbReference>
<dbReference type="InterPro" id="IPR000843">
    <property type="entry name" value="HTH_LacI"/>
</dbReference>
<keyword evidence="3" id="KW-0804">Transcription</keyword>
<dbReference type="SUPFAM" id="SSF53822">
    <property type="entry name" value="Periplasmic binding protein-like I"/>
    <property type="match status" value="1"/>
</dbReference>
<dbReference type="RefSeq" id="WP_076699660.1">
    <property type="nucleotide sequence ID" value="NZ_CP015093.1"/>
</dbReference>
<feature type="region of interest" description="Disordered" evidence="4">
    <location>
        <begin position="300"/>
        <end position="323"/>
    </location>
</feature>
<dbReference type="InterPro" id="IPR028082">
    <property type="entry name" value="Peripla_BP_I"/>
</dbReference>
<evidence type="ECO:0000256" key="4">
    <source>
        <dbReference type="SAM" id="MobiDB-lite"/>
    </source>
</evidence>
<dbReference type="SMART" id="SM00354">
    <property type="entry name" value="HTH_LACI"/>
    <property type="match status" value="1"/>
</dbReference>
<dbReference type="AlphaFoldDB" id="A0A1P8UTX2"/>
<protein>
    <submittedName>
        <fullName evidence="6">Transcriptional regulator, LacI family</fullName>
    </submittedName>
</protein>
<dbReference type="Gene3D" id="3.40.50.2300">
    <property type="match status" value="2"/>
</dbReference>
<keyword evidence="7" id="KW-1185">Reference proteome</keyword>
<feature type="compositionally biased region" description="Polar residues" evidence="4">
    <location>
        <begin position="312"/>
        <end position="323"/>
    </location>
</feature>
<dbReference type="GO" id="GO:0000976">
    <property type="term" value="F:transcription cis-regulatory region binding"/>
    <property type="evidence" value="ECO:0007669"/>
    <property type="project" value="TreeGrafter"/>
</dbReference>
<dbReference type="Pfam" id="PF00356">
    <property type="entry name" value="LacI"/>
    <property type="match status" value="1"/>
</dbReference>
<dbReference type="PROSITE" id="PS50932">
    <property type="entry name" value="HTH_LACI_2"/>
    <property type="match status" value="1"/>
</dbReference>
<dbReference type="InterPro" id="IPR046335">
    <property type="entry name" value="LacI/GalR-like_sensor"/>
</dbReference>
<dbReference type="CDD" id="cd06267">
    <property type="entry name" value="PBP1_LacI_sugar_binding-like"/>
    <property type="match status" value="1"/>
</dbReference>
<keyword evidence="1" id="KW-0805">Transcription regulation</keyword>
<dbReference type="OrthoDB" id="8433438at2"/>
<dbReference type="Gene3D" id="1.10.260.40">
    <property type="entry name" value="lambda repressor-like DNA-binding domains"/>
    <property type="match status" value="1"/>
</dbReference>
<dbReference type="Proteomes" id="UP000187059">
    <property type="component" value="Chromosome"/>
</dbReference>
<organism evidence="6 7">
    <name type="scientific">Salipiger abyssi</name>
    <dbReference type="NCBI Taxonomy" id="1250539"/>
    <lineage>
        <taxon>Bacteria</taxon>
        <taxon>Pseudomonadati</taxon>
        <taxon>Pseudomonadota</taxon>
        <taxon>Alphaproteobacteria</taxon>
        <taxon>Rhodobacterales</taxon>
        <taxon>Roseobacteraceae</taxon>
        <taxon>Salipiger</taxon>
    </lineage>
</organism>
<evidence type="ECO:0000256" key="2">
    <source>
        <dbReference type="ARBA" id="ARBA00023125"/>
    </source>
</evidence>
<evidence type="ECO:0000313" key="7">
    <source>
        <dbReference type="Proteomes" id="UP000187059"/>
    </source>
</evidence>
<evidence type="ECO:0000259" key="5">
    <source>
        <dbReference type="PROSITE" id="PS50932"/>
    </source>
</evidence>
<dbReference type="InterPro" id="IPR010982">
    <property type="entry name" value="Lambda_DNA-bd_dom_sf"/>
</dbReference>
<dbReference type="CDD" id="cd01392">
    <property type="entry name" value="HTH_LacI"/>
    <property type="match status" value="1"/>
</dbReference>
<evidence type="ECO:0000256" key="3">
    <source>
        <dbReference type="ARBA" id="ARBA00023163"/>
    </source>
</evidence>
<dbReference type="PANTHER" id="PTHR30146:SF109">
    <property type="entry name" value="HTH-TYPE TRANSCRIPTIONAL REGULATOR GALS"/>
    <property type="match status" value="1"/>
</dbReference>
<keyword evidence="2" id="KW-0238">DNA-binding</keyword>
<dbReference type="EMBL" id="CP015093">
    <property type="protein sequence ID" value="APZ52850.1"/>
    <property type="molecule type" value="Genomic_DNA"/>
</dbReference>
<dbReference type="GO" id="GO:0003700">
    <property type="term" value="F:DNA-binding transcription factor activity"/>
    <property type="evidence" value="ECO:0007669"/>
    <property type="project" value="TreeGrafter"/>
</dbReference>
<name>A0A1P8UTX2_9RHOB</name>
<accession>A0A1P8UTX2</accession>
<dbReference type="SUPFAM" id="SSF47413">
    <property type="entry name" value="lambda repressor-like DNA-binding domains"/>
    <property type="match status" value="1"/>
</dbReference>
<proteinExistence type="predicted"/>
<reference evidence="6 7" key="1">
    <citation type="submission" date="2016-04" db="EMBL/GenBank/DDBJ databases">
        <title>Deep-sea bacteria in the southern Pacific.</title>
        <authorList>
            <person name="Tang K."/>
        </authorList>
    </citation>
    <scope>NUCLEOTIDE SEQUENCE [LARGE SCALE GENOMIC DNA]</scope>
    <source>
        <strain evidence="6 7">JLT2014</strain>
    </source>
</reference>
<dbReference type="KEGG" id="paby:Ga0080574_TMP2516"/>
<evidence type="ECO:0000256" key="1">
    <source>
        <dbReference type="ARBA" id="ARBA00023015"/>
    </source>
</evidence>
<sequence precursor="true">MTPKLEDIARAMGVSKATVSNALSGKGRVSEALKARIRDEAARLGYAPSVQARALRTGRSGVIGLVLPDIANPLFPALAQSIEAAAQARGLGVLIADSRGTREAQDKALRRLLRQGADGLVVVPRRGTKLPELAVPVAVIDAASTPGNTISADHRQGGALIAEHLRSFGHKNILIVGQSRSSRVQTDRVAGMRAALDSDMRARVLWLEEAPLPAPRDILAQGFTALAATSDLIALPLLTRLQAAGLKVPQEIAVTGFDNHAFSALVAPGLTTVAQNLGTIAEGALASVLAQLDAQPAPPPRTVPVTLLPRGTTINQPNTETCP</sequence>
<gene>
    <name evidence="6" type="ORF">Ga0080574_TMP2516</name>
</gene>
<feature type="domain" description="HTH lacI-type" evidence="5">
    <location>
        <begin position="3"/>
        <end position="57"/>
    </location>
</feature>
<evidence type="ECO:0000313" key="6">
    <source>
        <dbReference type="EMBL" id="APZ52850.1"/>
    </source>
</evidence>